<dbReference type="GO" id="GO:0006457">
    <property type="term" value="P:protein folding"/>
    <property type="evidence" value="ECO:0007669"/>
    <property type="project" value="TreeGrafter"/>
</dbReference>
<evidence type="ECO:0000259" key="16">
    <source>
        <dbReference type="PROSITE" id="PS51352"/>
    </source>
</evidence>
<comment type="caution">
    <text evidence="18">The sequence shown here is derived from an EMBL/GenBank/DDBJ whole genome shotgun (WGS) entry which is preliminary data.</text>
</comment>
<evidence type="ECO:0000256" key="14">
    <source>
        <dbReference type="RuleBase" id="RU361130"/>
    </source>
</evidence>
<evidence type="ECO:0000256" key="1">
    <source>
        <dbReference type="ARBA" id="ARBA00001182"/>
    </source>
</evidence>
<evidence type="ECO:0000256" key="5">
    <source>
        <dbReference type="ARBA" id="ARBA00022729"/>
    </source>
</evidence>
<dbReference type="FunFam" id="3.40.30.10:FF:000023">
    <property type="entry name" value="Protein disulfide-isomerase"/>
    <property type="match status" value="1"/>
</dbReference>
<feature type="disulfide bond" description="Redox-active" evidence="12">
    <location>
        <begin position="128"/>
        <end position="131"/>
    </location>
</feature>
<dbReference type="FunFam" id="3.40.30.10:FF:000027">
    <property type="entry name" value="protein disulfide-isomerase A2"/>
    <property type="match status" value="1"/>
</dbReference>
<feature type="region of interest" description="Disordered" evidence="15">
    <location>
        <begin position="608"/>
        <end position="646"/>
    </location>
</feature>
<dbReference type="InterPro" id="IPR017937">
    <property type="entry name" value="Thioredoxin_CS"/>
</dbReference>
<feature type="disulfide bond" description="Redox-active" evidence="12">
    <location>
        <begin position="474"/>
        <end position="477"/>
    </location>
</feature>
<protein>
    <recommendedName>
        <fullName evidence="4 14">Protein disulfide-isomerase</fullName>
        <ecNumber evidence="4 14">5.3.4.1</ecNumber>
    </recommendedName>
</protein>
<keyword evidence="5" id="KW-0732">Signal</keyword>
<dbReference type="GO" id="GO:0005788">
    <property type="term" value="C:endoplasmic reticulum lumen"/>
    <property type="evidence" value="ECO:0007669"/>
    <property type="project" value="UniProtKB-SubCell"/>
</dbReference>
<evidence type="ECO:0000256" key="2">
    <source>
        <dbReference type="ARBA" id="ARBA00004319"/>
    </source>
</evidence>
<feature type="compositionally biased region" description="Acidic residues" evidence="15">
    <location>
        <begin position="553"/>
        <end position="569"/>
    </location>
</feature>
<dbReference type="InterPro" id="IPR005792">
    <property type="entry name" value="Prot_disulphide_isomerase"/>
</dbReference>
<feature type="compositionally biased region" description="Pro residues" evidence="15">
    <location>
        <begin position="608"/>
        <end position="619"/>
    </location>
</feature>
<feature type="domain" description="Thioredoxin" evidence="16">
    <location>
        <begin position="64"/>
        <end position="209"/>
    </location>
</feature>
<evidence type="ECO:0000256" key="6">
    <source>
        <dbReference type="ARBA" id="ARBA00022737"/>
    </source>
</evidence>
<dbReference type="CDD" id="cd02961">
    <property type="entry name" value="PDI_a_family"/>
    <property type="match status" value="2"/>
</dbReference>
<keyword evidence="19" id="KW-1185">Reference proteome</keyword>
<dbReference type="FunFam" id="3.40.30.10:FF:000167">
    <property type="entry name" value="Protein disulfide isomerase like, testis expressed"/>
    <property type="match status" value="1"/>
</dbReference>
<dbReference type="EC" id="5.3.4.1" evidence="4 14"/>
<gene>
    <name evidence="18" type="ORF">MMEN_LOCUS12343</name>
</gene>
<sequence length="1260" mass="141951">MYVQTFRDTRTEGFPTPGQRHQRGSHGNTDMRMHRLLSLALLALLLWASYVQADDSQESADKDAEPQEDSSDETAEDTSEEETDETPKKEKTTEIEEEKDVMVLHINNFDRALGENKYLLVEFYAPWCGHCRELEPVYAEAAEKLKKEDPVMRLAKVDAIEEKELADEFDVGSFPTLKFFIDGDRKQAIDYSGKRSVEGIIQWMKRRAGPGALDIDTADSAAEFIKAHNISVIGFFDSLESEAAKALREVAFDLPDTEFAVTEAPDVFQSYEVKGNTVVLFKKFDDGRADFVLSEDGKLDKHNLTSFIKENSLELIVPFSHESADKIFNSRIRLHSLLFINSTVTSHMNLIDESKAVAKEFKGKILFVKIDMTSALSHVLKYFGVSESDAPTVRIINMETQKKFKIDSEEVTVDLLRQLCQEVVDGTAKAYYRSEEIPEDWDKEPVKVLVGKNFESVALDETKNVFVEFYAPWCGHCKELTPIWEQLGEKYSDREDVIIAKMDATANELESVAIDGFPTLKYFPAGGKEVINYTGKRDLETFSKFLDNGGVLPEEESHENEDDDDEGDDGDKGPDTKEGDNTGEQSQETDESEELCFLFLPFQMEPPPYDVASGFPPPHETVESDFSPPPAYNTSSPCPSTPPPSYVDATQQDPFPVLTPPFVPPVVTQPPHSSEVIYHSITQVGSSSGRTQTLAVVSQPQGVPIQVQCLREIPGYVRCTQCQRLVTTKIEHVPGSAAWCTCALLALMGLICGFCLIPLMMTRLQDPNRQGDETPLEKDAVLQLEKGNFDRALRKHKQLLVHFLTPLTVEGHRVSAAFEEAAAKLQGSEVKLGVLDVTKEKDLAKELNVTGHPTIRLYLSGDKYNPVSCPVPRSSDSILTWLKRREGSAADLVTDLSQSDASDELTVVGFFKKLNHEYVQVFYAAAIDLPDIHFVVTQDDEIISKYGVTHDVVLLLRESKLIKTYKMTPQTAKEELVVLISVYQMDPVTEYNGQTASQILSSPVMNHALLFVNKRSADFQELFSALSSAGEAFRMKILFVLVNVDEPRNGRLLEYFQVRDFEAPLIRLVNLTDHVTYHLPSDTLDVETIKHFCQSYLEGTAKPKLQSEPIPEAWDQQPVKELVGMNLEEVVFNPNKTVFVLFYLSYSQKSRDVFLLWEELAEAFKEQDNVVIAKIDASGNDIGFSTQEAYPSLCLFPALYSERMVVYKGKRKLKDLMKFMDKEMKKAKTDRIKEDEDRKKYIEALKAEEAEKDEKGKDEL</sequence>
<evidence type="ECO:0000256" key="12">
    <source>
        <dbReference type="PIRSR" id="PIRSR605792-51"/>
    </source>
</evidence>
<evidence type="ECO:0000256" key="4">
    <source>
        <dbReference type="ARBA" id="ARBA00012723"/>
    </source>
</evidence>
<comment type="similarity">
    <text evidence="3 13">Belongs to the protein disulfide isomerase family.</text>
</comment>
<dbReference type="Pfam" id="PF10601">
    <property type="entry name" value="zf-LITAF-like"/>
    <property type="match status" value="1"/>
</dbReference>
<evidence type="ECO:0000256" key="3">
    <source>
        <dbReference type="ARBA" id="ARBA00006347"/>
    </source>
</evidence>
<dbReference type="CDD" id="cd02981">
    <property type="entry name" value="PDI_b_family"/>
    <property type="match status" value="2"/>
</dbReference>
<keyword evidence="7" id="KW-0256">Endoplasmic reticulum</keyword>
<dbReference type="NCBIfam" id="TIGR01130">
    <property type="entry name" value="ER_PDI_fam"/>
    <property type="match status" value="1"/>
</dbReference>
<evidence type="ECO:0000256" key="10">
    <source>
        <dbReference type="ARBA" id="ARBA00023235"/>
    </source>
</evidence>
<dbReference type="FunFam" id="3.40.30.10:FF:000042">
    <property type="entry name" value="protein disulfide-isomerase A2"/>
    <property type="match status" value="1"/>
</dbReference>
<evidence type="ECO:0000256" key="15">
    <source>
        <dbReference type="SAM" id="MobiDB-lite"/>
    </source>
</evidence>
<feature type="region of interest" description="Disordered" evidence="15">
    <location>
        <begin position="57"/>
        <end position="95"/>
    </location>
</feature>
<keyword evidence="8 12" id="KW-1015">Disulfide bond</keyword>
<evidence type="ECO:0000313" key="19">
    <source>
        <dbReference type="Proteomes" id="UP000677803"/>
    </source>
</evidence>
<feature type="domain" description="LITAF" evidence="17">
    <location>
        <begin position="699"/>
        <end position="786"/>
    </location>
</feature>
<dbReference type="InterPro" id="IPR013766">
    <property type="entry name" value="Thioredoxin_domain"/>
</dbReference>
<dbReference type="InterPro" id="IPR036249">
    <property type="entry name" value="Thioredoxin-like_sf"/>
</dbReference>
<reference evidence="18" key="1">
    <citation type="submission" date="2021-05" db="EMBL/GenBank/DDBJ databases">
        <authorList>
            <person name="Tigano A."/>
        </authorList>
    </citation>
    <scope>NUCLEOTIDE SEQUENCE</scope>
</reference>
<dbReference type="PROSITE" id="PS00194">
    <property type="entry name" value="THIOREDOXIN_1"/>
    <property type="match status" value="2"/>
</dbReference>
<keyword evidence="10 14" id="KW-0413">Isomerase</keyword>
<comment type="subcellular location">
    <subcellularLocation>
        <location evidence="2">Endoplasmic reticulum lumen</location>
    </subcellularLocation>
</comment>
<dbReference type="AlphaFoldDB" id="A0A8S4B5V0"/>
<evidence type="ECO:0000256" key="11">
    <source>
        <dbReference type="ARBA" id="ARBA00023284"/>
    </source>
</evidence>
<proteinExistence type="inferred from homology"/>
<dbReference type="Gene3D" id="3.40.30.10">
    <property type="entry name" value="Glutaredoxin"/>
    <property type="match status" value="8"/>
</dbReference>
<dbReference type="InterPro" id="IPR006629">
    <property type="entry name" value="LITAF"/>
</dbReference>
<dbReference type="PROSITE" id="PS51837">
    <property type="entry name" value="LITAF"/>
    <property type="match status" value="1"/>
</dbReference>
<evidence type="ECO:0000256" key="13">
    <source>
        <dbReference type="RuleBase" id="RU004208"/>
    </source>
</evidence>
<dbReference type="InterPro" id="IPR005788">
    <property type="entry name" value="PDI_thioredoxin-like_dom"/>
</dbReference>
<feature type="region of interest" description="Disordered" evidence="15">
    <location>
        <begin position="1"/>
        <end position="29"/>
    </location>
</feature>
<feature type="domain" description="Thioredoxin" evidence="16">
    <location>
        <begin position="417"/>
        <end position="551"/>
    </location>
</feature>
<feature type="compositionally biased region" description="Basic and acidic residues" evidence="15">
    <location>
        <begin position="570"/>
        <end position="580"/>
    </location>
</feature>
<dbReference type="PRINTS" id="PR00421">
    <property type="entry name" value="THIOREDOXIN"/>
</dbReference>
<evidence type="ECO:0000256" key="9">
    <source>
        <dbReference type="ARBA" id="ARBA00023186"/>
    </source>
</evidence>
<feature type="compositionally biased region" description="Acidic residues" evidence="15">
    <location>
        <begin position="66"/>
        <end position="84"/>
    </location>
</feature>
<dbReference type="FunFam" id="3.40.30.10:FF:000030">
    <property type="entry name" value="Protein disulfide-isomerase"/>
    <property type="match status" value="1"/>
</dbReference>
<dbReference type="CDD" id="cd02995">
    <property type="entry name" value="PDI_a_PDI_a'_C"/>
    <property type="match status" value="1"/>
</dbReference>
<keyword evidence="6" id="KW-0677">Repeat</keyword>
<dbReference type="CDD" id="cd02982">
    <property type="entry name" value="PDI_b'_family"/>
    <property type="match status" value="2"/>
</dbReference>
<dbReference type="SUPFAM" id="SSF52833">
    <property type="entry name" value="Thioredoxin-like"/>
    <property type="match status" value="8"/>
</dbReference>
<dbReference type="PANTHER" id="PTHR18929">
    <property type="entry name" value="PROTEIN DISULFIDE ISOMERASE"/>
    <property type="match status" value="1"/>
</dbReference>
<feature type="compositionally biased region" description="Basic and acidic residues" evidence="15">
    <location>
        <begin position="85"/>
        <end position="94"/>
    </location>
</feature>
<dbReference type="PANTHER" id="PTHR18929:SF93">
    <property type="entry name" value="PROTEIN DISULFIDE-ISOMERASE A2"/>
    <property type="match status" value="1"/>
</dbReference>
<dbReference type="Pfam" id="PF00085">
    <property type="entry name" value="Thioredoxin"/>
    <property type="match status" value="4"/>
</dbReference>
<keyword evidence="11 12" id="KW-0676">Redox-active center</keyword>
<dbReference type="EMBL" id="CAJRST010013335">
    <property type="protein sequence ID" value="CAG5928686.1"/>
    <property type="molecule type" value="Genomic_DNA"/>
</dbReference>
<keyword evidence="9" id="KW-0143">Chaperone</keyword>
<dbReference type="NCBIfam" id="TIGR01126">
    <property type="entry name" value="pdi_dom"/>
    <property type="match status" value="2"/>
</dbReference>
<evidence type="ECO:0000256" key="8">
    <source>
        <dbReference type="ARBA" id="ARBA00023157"/>
    </source>
</evidence>
<evidence type="ECO:0000313" key="18">
    <source>
        <dbReference type="EMBL" id="CAG5928686.1"/>
    </source>
</evidence>
<dbReference type="Proteomes" id="UP000677803">
    <property type="component" value="Unassembled WGS sequence"/>
</dbReference>
<dbReference type="GO" id="GO:0003756">
    <property type="term" value="F:protein disulfide isomerase activity"/>
    <property type="evidence" value="ECO:0007669"/>
    <property type="project" value="UniProtKB-EC"/>
</dbReference>
<feature type="region of interest" description="Disordered" evidence="15">
    <location>
        <begin position="548"/>
        <end position="592"/>
    </location>
</feature>
<accession>A0A8S4B5V0</accession>
<evidence type="ECO:0000259" key="17">
    <source>
        <dbReference type="PROSITE" id="PS51837"/>
    </source>
</evidence>
<evidence type="ECO:0000256" key="7">
    <source>
        <dbReference type="ARBA" id="ARBA00022824"/>
    </source>
</evidence>
<organism evidence="18 19">
    <name type="scientific">Menidia menidia</name>
    <name type="common">Atlantic silverside</name>
    <dbReference type="NCBI Taxonomy" id="238744"/>
    <lineage>
        <taxon>Eukaryota</taxon>
        <taxon>Metazoa</taxon>
        <taxon>Chordata</taxon>
        <taxon>Craniata</taxon>
        <taxon>Vertebrata</taxon>
        <taxon>Euteleostomi</taxon>
        <taxon>Actinopterygii</taxon>
        <taxon>Neopterygii</taxon>
        <taxon>Teleostei</taxon>
        <taxon>Neoteleostei</taxon>
        <taxon>Acanthomorphata</taxon>
        <taxon>Ovalentaria</taxon>
        <taxon>Atherinomorphae</taxon>
        <taxon>Atheriniformes</taxon>
        <taxon>Atherinopsidae</taxon>
        <taxon>Menidiinae</taxon>
        <taxon>Menidia</taxon>
    </lineage>
</organism>
<dbReference type="OrthoDB" id="72053at2759"/>
<dbReference type="GO" id="GO:0034976">
    <property type="term" value="P:response to endoplasmic reticulum stress"/>
    <property type="evidence" value="ECO:0007669"/>
    <property type="project" value="TreeGrafter"/>
</dbReference>
<comment type="catalytic activity">
    <reaction evidence="1 14">
        <text>Catalyzes the rearrangement of -S-S- bonds in proteins.</text>
        <dbReference type="EC" id="5.3.4.1"/>
    </reaction>
</comment>
<dbReference type="PROSITE" id="PS51352">
    <property type="entry name" value="THIOREDOXIN_2"/>
    <property type="match status" value="2"/>
</dbReference>
<name>A0A8S4B5V0_9TELE</name>
<dbReference type="Pfam" id="PF13848">
    <property type="entry name" value="Thioredoxin_6"/>
    <property type="match status" value="2"/>
</dbReference>